<name>A0ACC2RKP4_9FUNG</name>
<organism evidence="1 2">
    <name type="scientific">Entomophthora muscae</name>
    <dbReference type="NCBI Taxonomy" id="34485"/>
    <lineage>
        <taxon>Eukaryota</taxon>
        <taxon>Fungi</taxon>
        <taxon>Fungi incertae sedis</taxon>
        <taxon>Zoopagomycota</taxon>
        <taxon>Entomophthoromycotina</taxon>
        <taxon>Entomophthoromycetes</taxon>
        <taxon>Entomophthorales</taxon>
        <taxon>Entomophthoraceae</taxon>
        <taxon>Entomophthora</taxon>
    </lineage>
</organism>
<comment type="caution">
    <text evidence="1">The sequence shown here is derived from an EMBL/GenBank/DDBJ whole genome shotgun (WGS) entry which is preliminary data.</text>
</comment>
<evidence type="ECO:0000313" key="1">
    <source>
        <dbReference type="EMBL" id="KAJ9050606.1"/>
    </source>
</evidence>
<dbReference type="EMBL" id="QTSX02007147">
    <property type="protein sequence ID" value="KAJ9050606.1"/>
    <property type="molecule type" value="Genomic_DNA"/>
</dbReference>
<dbReference type="Proteomes" id="UP001165960">
    <property type="component" value="Unassembled WGS sequence"/>
</dbReference>
<evidence type="ECO:0000313" key="2">
    <source>
        <dbReference type="Proteomes" id="UP001165960"/>
    </source>
</evidence>
<proteinExistence type="predicted"/>
<keyword evidence="2" id="KW-1185">Reference proteome</keyword>
<sequence>MVTLQLSAPNYLEISETIPQFPCYPFRPLPQTFGARFPLLCTFLTCNELDLYSPGLDLCTPFVEEAFEPPILQLEDEVSGTQQASEVLECVLTRTPWLLVDMVLMGLNAYFPQLSPVFSLWSPFRAAVPVIHWTASWWFVSPGWEPNLVGLAPPSLTDLMPCPLSTLPAWQDPVFPCKEQDPSMAKILVCDPGWELVDP</sequence>
<gene>
    <name evidence="1" type="ORF">DSO57_1013021</name>
</gene>
<protein>
    <submittedName>
        <fullName evidence="1">Uncharacterized protein</fullName>
    </submittedName>
</protein>
<accession>A0ACC2RKP4</accession>
<reference evidence="1" key="1">
    <citation type="submission" date="2022-04" db="EMBL/GenBank/DDBJ databases">
        <title>Genome of the entomopathogenic fungus Entomophthora muscae.</title>
        <authorList>
            <person name="Elya C."/>
            <person name="Lovett B.R."/>
            <person name="Lee E."/>
            <person name="Macias A.M."/>
            <person name="Hajek A.E."/>
            <person name="De Bivort B.L."/>
            <person name="Kasson M.T."/>
            <person name="De Fine Licht H.H."/>
            <person name="Stajich J.E."/>
        </authorList>
    </citation>
    <scope>NUCLEOTIDE SEQUENCE</scope>
    <source>
        <strain evidence="1">Berkeley</strain>
    </source>
</reference>